<feature type="compositionally biased region" description="Polar residues" evidence="1">
    <location>
        <begin position="798"/>
        <end position="810"/>
    </location>
</feature>
<dbReference type="HOGENOM" id="CLU_231646_0_0_1"/>
<feature type="compositionally biased region" description="Polar residues" evidence="1">
    <location>
        <begin position="26"/>
        <end position="62"/>
    </location>
</feature>
<sequence>MVDWKERGYVPDSDDSDEDVREEIGSNPTQEHQIDTQIGHSSIPTHPKVNSLTAFHNGTASNAPAGDDFLALEDSGGEKYSVQQSSSTNPASSIANRLEAELNRGIQLTQDVLGSFIDRDDATDSPLSSPPASLPDSPRQDAPGVRTSSLTSVGASNPDVLAAGQTLTSMPPLGRSFRRRAPIQLHPYALEDAKYRQSLKDRGLKPVRTFGPAQDPQNSAQGDSQSVDAPHSSQMDESYDQSPCSSPMMQDVADESQSLVQATRIPIPDVDLGEDLPELNDILHSSIARPPGVAAVIRKRLHQSKKASRIAIHDGYHIYDLPVEENESAEVSRRTRPMFRVPPSPPRSRDDLSSQGAVNIDEDQHSQSGTTLFSIPTPLLSSGTRAKRRLQRSASLSSRVSTSFDISDDPSASALSEHSGGDSQGVQRLQRKIKGVLPASWLKLDQKKQRDIGKQTQKPSHSPVKFSVEKGVAKHVSGSITRTMHGDSTRSALDDFDLLSESENESDNNKSADFGDGLNVEARFDSFMDDVVEDNAVDAMIPPRSRNNPRIKKQQKLRDVWANPSNISLDSGVSSHSHHSAARKTRPKARGGAPPRKRLKQSHAKPQMTVLDAPGFEEPEIPRFLRIAARPKKTSNRPPGQDQSTKFFKLATKQDTLDVRAGLAQWKPRRTQRYLMRPSNNVPHSQPLISQPRPQPDLSVTEQNDNDITHLTLLKQNTEATLKRVHLNQIQRDVLYSQPPLHHQPPSNSLAEYFRPRPTLSGHSSRRQSFDPIKRSHTQSESSANPPKQLPLPRRVPRNTSTAWDSSKQQNQRSTPNPSSTTRPPQSSCKHRPRKQRPTALMASQALLHDLDNHNDTTHGADEIKTSPFTNTSLKPFTEDGILAHLMGHAPGNKPLSKEGCLSSSHLWDSGILQRTVEAMGDLGRLLEPSNSTTKVIKPDSGQTMTLGSWSLDVDYLMFELCSVIVRITEFNPATVQIQALTISSWRDNRSACNATQRHHQLMTRCQESLETLIEYINDTLCFASRGQIDDFIKSGISMVERIVQEINFQEHAKVGVTASHLLNVFNRVILFSYQVTKIAEYSSHDESSTKQALIAHDSLTRLAWSIALREDHAGHLFSFLQGLTTISAIGKTSPGAEIETIIIVHQLFPGNVWEVYMDQFLVQKFKEPDACPGEMLAYTVLVLGCVYCLFGIEQEDHEMDGQNTKPPKEYGLISLQKTLPVFLKFYLDVKHNYHGERKRSSTRNLRDAEGMNKLAQYGLVAFKWCFLLVSTIGRHSADQLLKKILKCYGDNKMHDLFSREPSHAMPAFLAQQIPPSELVLDFHDKDFHIFLKFVASSLVIHHRPSEGENSYRLRKLAARKQSLVFSLLPNNAFQVKDEEALTLRDLAAVANRYNLFSTLYHYSPSGYKPPLVNIENLIVFSESHEAVCNLALQCWASIGRSAIAQGENDAGLTELCRWIQDMFVQVTKKLASIPYNGEGSFPEQRVNSVNRETATRILCTIAQTWTDVIELCPSKIQAQLLINPDGVFSRIFTLEDILQLCRVNPGLPDHVIVEVLNVVRSYLKKPSDHTNHLCEEWLQSEIQSIIRYQFDQRVLPTDDLLVALVDTWYELAKTLVDDKVFSWDDYLNPASKLSFVMMMDFPTWAHCEALFLNKALMHKACFETDRFGPFQIWLSSMLLPKESPKFENTLTSRLVEIAPDTLDLADLAVGLYRETSLDIPANFPPVVKHRLEIVLHIIRSVHKHHSNKDNSTVGVLSKSQTLELLRTIQNVLSWRWRWMKNSDLKAEWAVFINEVVLEMTLYPVEGNEIDEWMTSSEIRGFEHEAVQVRRVFAKAFAQGRTEVNAVDDFKRCVHAFRAACEALCIKNSSSFGYWHTKATFRAIMGECIDGKGNYQVNIQAQTQFLKAVLPVYITKALDDTTPAMLFAVPTLEIANRLMLAVELRFDFHDVVAMESFAELAVMLLRASYLCLKGQANKFEKPHDWEVLTILRTIESVAVAAMAWGRLKLAHAESESIASLQTQVQTYVCFTYEYMVWIWRLSVPYIDAEYTTKLSRLAFTRRADEDFGFYMPYADPGATEELESLREIAGEDLEFAARSVWHRTKLDQFRGPGWRYKGVEEEVFAVAYELDQELRLANAVLGSLLSAMEFLGLREPEAWRA</sequence>
<feature type="compositionally biased region" description="Polar residues" evidence="1">
    <location>
        <begin position="215"/>
        <end position="248"/>
    </location>
</feature>
<gene>
    <name evidence="2" type="ORF">A1O9_05778</name>
</gene>
<dbReference type="GO" id="GO:0000724">
    <property type="term" value="P:double-strand break repair via homologous recombination"/>
    <property type="evidence" value="ECO:0007669"/>
    <property type="project" value="TreeGrafter"/>
</dbReference>
<dbReference type="Pfam" id="PF09462">
    <property type="entry name" value="Mus7"/>
    <property type="match status" value="1"/>
</dbReference>
<feature type="compositionally biased region" description="Polar residues" evidence="1">
    <location>
        <begin position="564"/>
        <end position="573"/>
    </location>
</feature>
<feature type="region of interest" description="Disordered" evidence="1">
    <location>
        <begin position="738"/>
        <end position="838"/>
    </location>
</feature>
<dbReference type="GO" id="GO:0005634">
    <property type="term" value="C:nucleus"/>
    <property type="evidence" value="ECO:0007669"/>
    <property type="project" value="InterPro"/>
</dbReference>
<feature type="compositionally biased region" description="Polar residues" evidence="1">
    <location>
        <begin position="146"/>
        <end position="155"/>
    </location>
</feature>
<dbReference type="GO" id="GO:0031297">
    <property type="term" value="P:replication fork processing"/>
    <property type="evidence" value="ECO:0007669"/>
    <property type="project" value="InterPro"/>
</dbReference>
<feature type="compositionally biased region" description="Acidic residues" evidence="1">
    <location>
        <begin position="12"/>
        <end position="21"/>
    </location>
</feature>
<feature type="region of interest" description="Disordered" evidence="1">
    <location>
        <begin position="117"/>
        <end position="175"/>
    </location>
</feature>
<feature type="compositionally biased region" description="Polar residues" evidence="1">
    <location>
        <begin position="81"/>
        <end position="95"/>
    </location>
</feature>
<dbReference type="OrthoDB" id="2386201at2759"/>
<feature type="compositionally biased region" description="Polar residues" evidence="1">
    <location>
        <begin position="366"/>
        <end position="384"/>
    </location>
</feature>
<feature type="region of interest" description="Disordered" evidence="1">
    <location>
        <begin position="326"/>
        <end position="427"/>
    </location>
</feature>
<evidence type="ECO:0000313" key="2">
    <source>
        <dbReference type="EMBL" id="KEF57857.1"/>
    </source>
</evidence>
<feature type="region of interest" description="Disordered" evidence="1">
    <location>
        <begin position="564"/>
        <end position="616"/>
    </location>
</feature>
<feature type="region of interest" description="Disordered" evidence="1">
    <location>
        <begin position="1"/>
        <end position="96"/>
    </location>
</feature>
<dbReference type="RefSeq" id="XP_013260447.1">
    <property type="nucleotide sequence ID" value="XM_013404993.1"/>
</dbReference>
<feature type="compositionally biased region" description="Low complexity" evidence="1">
    <location>
        <begin position="392"/>
        <end position="403"/>
    </location>
</feature>
<dbReference type="EMBL" id="AMGV01000004">
    <property type="protein sequence ID" value="KEF57857.1"/>
    <property type="molecule type" value="Genomic_DNA"/>
</dbReference>
<dbReference type="PANTHER" id="PTHR28122:SF1">
    <property type="entry name" value="E3 UBIQUITIN-PROTEIN LIGASE SUBSTRATE RECEPTOR MMS22"/>
    <property type="match status" value="1"/>
</dbReference>
<evidence type="ECO:0000256" key="1">
    <source>
        <dbReference type="SAM" id="MobiDB-lite"/>
    </source>
</evidence>
<comment type="caution">
    <text evidence="2">The sequence shown here is derived from an EMBL/GenBank/DDBJ whole genome shotgun (WGS) entry which is preliminary data.</text>
</comment>
<dbReference type="GeneID" id="25280700"/>
<name>A0A072PDN1_9EURO</name>
<accession>A0A072PDN1</accession>
<protein>
    <submittedName>
        <fullName evidence="2">Uncharacterized protein</fullName>
    </submittedName>
</protein>
<keyword evidence="3" id="KW-1185">Reference proteome</keyword>
<dbReference type="STRING" id="1182545.A0A072PDN1"/>
<dbReference type="VEuPathDB" id="FungiDB:A1O9_05778"/>
<feature type="compositionally biased region" description="Polar residues" evidence="1">
    <location>
        <begin position="678"/>
        <end position="689"/>
    </location>
</feature>
<dbReference type="InterPro" id="IPR019021">
    <property type="entry name" value="Mms22"/>
</dbReference>
<feature type="region of interest" description="Disordered" evidence="1">
    <location>
        <begin position="205"/>
        <end position="252"/>
    </location>
</feature>
<reference evidence="2 3" key="1">
    <citation type="submission" date="2013-03" db="EMBL/GenBank/DDBJ databases">
        <title>The Genome Sequence of Exophiala aquamarina CBS 119918.</title>
        <authorList>
            <consortium name="The Broad Institute Genomics Platform"/>
            <person name="Cuomo C."/>
            <person name="de Hoog S."/>
            <person name="Gorbushina A."/>
            <person name="Walker B."/>
            <person name="Young S.K."/>
            <person name="Zeng Q."/>
            <person name="Gargeya S."/>
            <person name="Fitzgerald M."/>
            <person name="Haas B."/>
            <person name="Abouelleil A."/>
            <person name="Allen A.W."/>
            <person name="Alvarado L."/>
            <person name="Arachchi H.M."/>
            <person name="Berlin A.M."/>
            <person name="Chapman S.B."/>
            <person name="Gainer-Dewar J."/>
            <person name="Goldberg J."/>
            <person name="Griggs A."/>
            <person name="Gujja S."/>
            <person name="Hansen M."/>
            <person name="Howarth C."/>
            <person name="Imamovic A."/>
            <person name="Ireland A."/>
            <person name="Larimer J."/>
            <person name="McCowan C."/>
            <person name="Murphy C."/>
            <person name="Pearson M."/>
            <person name="Poon T.W."/>
            <person name="Priest M."/>
            <person name="Roberts A."/>
            <person name="Saif S."/>
            <person name="Shea T."/>
            <person name="Sisk P."/>
            <person name="Sykes S."/>
            <person name="Wortman J."/>
            <person name="Nusbaum C."/>
            <person name="Birren B."/>
        </authorList>
    </citation>
    <scope>NUCLEOTIDE SEQUENCE [LARGE SCALE GENOMIC DNA]</scope>
    <source>
        <strain evidence="2 3">CBS 119918</strain>
    </source>
</reference>
<evidence type="ECO:0000313" key="3">
    <source>
        <dbReference type="Proteomes" id="UP000027920"/>
    </source>
</evidence>
<dbReference type="PANTHER" id="PTHR28122">
    <property type="entry name" value="E3 UBIQUITIN-PROTEIN LIGASE SUBSTRATE RECEPTOR MMS22"/>
    <property type="match status" value="1"/>
</dbReference>
<organism evidence="2 3">
    <name type="scientific">Exophiala aquamarina CBS 119918</name>
    <dbReference type="NCBI Taxonomy" id="1182545"/>
    <lineage>
        <taxon>Eukaryota</taxon>
        <taxon>Fungi</taxon>
        <taxon>Dikarya</taxon>
        <taxon>Ascomycota</taxon>
        <taxon>Pezizomycotina</taxon>
        <taxon>Eurotiomycetes</taxon>
        <taxon>Chaetothyriomycetidae</taxon>
        <taxon>Chaetothyriales</taxon>
        <taxon>Herpotrichiellaceae</taxon>
        <taxon>Exophiala</taxon>
    </lineage>
</organism>
<dbReference type="GO" id="GO:0035361">
    <property type="term" value="C:Cul8-RING ubiquitin ligase complex"/>
    <property type="evidence" value="ECO:0007669"/>
    <property type="project" value="TreeGrafter"/>
</dbReference>
<feature type="compositionally biased region" description="Low complexity" evidence="1">
    <location>
        <begin position="811"/>
        <end position="828"/>
    </location>
</feature>
<dbReference type="Proteomes" id="UP000027920">
    <property type="component" value="Unassembled WGS sequence"/>
</dbReference>
<feature type="compositionally biased region" description="Basic residues" evidence="1">
    <location>
        <begin position="576"/>
        <end position="603"/>
    </location>
</feature>
<feature type="region of interest" description="Disordered" evidence="1">
    <location>
        <begin position="677"/>
        <end position="702"/>
    </location>
</feature>
<proteinExistence type="predicted"/>